<gene>
    <name evidence="1" type="ORF">A3G51_02935</name>
</gene>
<protein>
    <submittedName>
        <fullName evidence="1">Uncharacterized protein</fullName>
    </submittedName>
</protein>
<sequence>MTIWEVYETFDGIYEEIFFSDKERIYRHWLGTCQLKKERELEAQIERIYGVEYLQEKWIAAFGGNDLKQAEQLLKFMMLFMIFGSHMADADYLFDNGNLTEFFEEYQANEDRLRAFNICFGESAGPQKIKAKISKILRQLP</sequence>
<dbReference type="AlphaFoldDB" id="A0A1F8HB39"/>
<dbReference type="EMBL" id="MGKY01000005">
    <property type="protein sequence ID" value="OGN34149.1"/>
    <property type="molecule type" value="Genomic_DNA"/>
</dbReference>
<dbReference type="Proteomes" id="UP000177745">
    <property type="component" value="Unassembled WGS sequence"/>
</dbReference>
<reference evidence="1 2" key="1">
    <citation type="journal article" date="2016" name="Nat. Commun.">
        <title>Thousands of microbial genomes shed light on interconnected biogeochemical processes in an aquifer system.</title>
        <authorList>
            <person name="Anantharaman K."/>
            <person name="Brown C.T."/>
            <person name="Hug L.A."/>
            <person name="Sharon I."/>
            <person name="Castelle C.J."/>
            <person name="Probst A.J."/>
            <person name="Thomas B.C."/>
            <person name="Singh A."/>
            <person name="Wilkins M.J."/>
            <person name="Karaoz U."/>
            <person name="Brodie E.L."/>
            <person name="Williams K.H."/>
            <person name="Hubbard S.S."/>
            <person name="Banfield J.F."/>
        </authorList>
    </citation>
    <scope>NUCLEOTIDE SEQUENCE [LARGE SCALE GENOMIC DNA]</scope>
</reference>
<proteinExistence type="predicted"/>
<organism evidence="1 2">
    <name type="scientific">Candidatus Yanofskybacteria bacterium RIFCSPLOWO2_12_FULL_43_11b</name>
    <dbReference type="NCBI Taxonomy" id="1802710"/>
    <lineage>
        <taxon>Bacteria</taxon>
        <taxon>Candidatus Yanofskyibacteriota</taxon>
    </lineage>
</organism>
<accession>A0A1F8HB39</accession>
<name>A0A1F8HB39_9BACT</name>
<evidence type="ECO:0000313" key="2">
    <source>
        <dbReference type="Proteomes" id="UP000177745"/>
    </source>
</evidence>
<comment type="caution">
    <text evidence="1">The sequence shown here is derived from an EMBL/GenBank/DDBJ whole genome shotgun (WGS) entry which is preliminary data.</text>
</comment>
<evidence type="ECO:0000313" key="1">
    <source>
        <dbReference type="EMBL" id="OGN34149.1"/>
    </source>
</evidence>